<dbReference type="EMBL" id="MK570199">
    <property type="protein sequence ID" value="QDJ95280.1"/>
    <property type="molecule type" value="Genomic_DNA"/>
</dbReference>
<dbReference type="Proteomes" id="UP001230803">
    <property type="component" value="Segment"/>
</dbReference>
<name>A0A514TRZ6_9VIRU</name>
<evidence type="ECO:0000313" key="1">
    <source>
        <dbReference type="EMBL" id="QDJ95280.1"/>
    </source>
</evidence>
<reference evidence="1 2" key="1">
    <citation type="submission" date="2019-02" db="EMBL/GenBank/DDBJ databases">
        <title>Diverse ssDNA viruses associated with capybara (Hydrochoerus hydrochaeris) in Brazil.</title>
        <authorList>
            <person name="Fontenele R.S."/>
            <person name="Lamas N.S."/>
            <person name="Lacorte C."/>
            <person name="Varsani A."/>
            <person name="Ribeiro S.G."/>
        </authorList>
    </citation>
    <scope>NUCLEOTIDE SEQUENCE [LARGE SCALE GENOMIC DNA]</scope>
    <source>
        <strain evidence="1">Cap1_578</strain>
    </source>
</reference>
<proteinExistence type="predicted"/>
<accession>A0A514TRZ6</accession>
<organism evidence="1 2">
    <name type="scientific">Capybara virus 37_cap1_578</name>
    <dbReference type="NCBI Taxonomy" id="2585066"/>
    <lineage>
        <taxon>Viruses</taxon>
        <taxon>Monodnaviria</taxon>
        <taxon>Shotokuvirae</taxon>
        <taxon>Cressdnaviricota</taxon>
        <taxon>Arfiviricetes</taxon>
        <taxon>Saturnivirales</taxon>
        <taxon>Mahapunaviridae</taxon>
        <taxon>Cursavirus</taxon>
        <taxon>Cursavirus zenis</taxon>
    </lineage>
</organism>
<protein>
    <submittedName>
        <fullName evidence="1">Capsid protein</fullName>
    </submittedName>
</protein>
<evidence type="ECO:0000313" key="2">
    <source>
        <dbReference type="Proteomes" id="UP001230803"/>
    </source>
</evidence>
<gene>
    <name evidence="1" type="primary">cp</name>
</gene>
<sequence>MVKRVVRRTIRRSVRRKITIIRRRRFARRAPRRLTGITNRASGASSIGRFRTRRIPRYVYRRMLWRDTVGKPHFRSLSSFTVPAVATPNDIITANIFQAQPGSLFWTVAGGAQPIDTATAVPFFAGDIVLRGGVSTISITNRVNPTDTQPSDPVRVTIFTVWTTRNPQAFTLPTAAPVIWDPSVFPDFSRLGRVIGKREAILKGDGDCVEVFYRHRIQKIDQNVYINSGSRLRFIFMVSQTSNTEAVPAPENLDVVVSHSYSFSADAT</sequence>
<keyword evidence="2" id="KW-1185">Reference proteome</keyword>